<proteinExistence type="predicted"/>
<gene>
    <name evidence="3" type="ORF">FHX48_001755</name>
</gene>
<dbReference type="Pfam" id="PF03703">
    <property type="entry name" value="bPH_2"/>
    <property type="match status" value="1"/>
</dbReference>
<dbReference type="Proteomes" id="UP000526083">
    <property type="component" value="Unassembled WGS sequence"/>
</dbReference>
<sequence length="192" mass="21440">MTQPTTYGGRPLTPAPGAPTPELKVVRVRGHARRQFWGVLVLLAVAAAAGYFYDNLPAPYENWMLLTAAAVMIFIFVLMPFLVWWSHTYTVTTRRVIERSGVVRRKYRELMHVRGYAVTQRRGILQRMWRTGTLTLANGVDDPIVIRNIPSVALVHEALVDQVEVNQILAHRDGQQMGTGDVASAGPRPALP</sequence>
<feature type="domain" description="YdbS-like PH" evidence="2">
    <location>
        <begin position="84"/>
        <end position="153"/>
    </location>
</feature>
<comment type="caution">
    <text evidence="3">The sequence shown here is derived from an EMBL/GenBank/DDBJ whole genome shotgun (WGS) entry which is preliminary data.</text>
</comment>
<dbReference type="InterPro" id="IPR005182">
    <property type="entry name" value="YdbS-like_PH"/>
</dbReference>
<keyword evidence="1" id="KW-0472">Membrane</keyword>
<evidence type="ECO:0000313" key="4">
    <source>
        <dbReference type="Proteomes" id="UP000526083"/>
    </source>
</evidence>
<feature type="transmembrane region" description="Helical" evidence="1">
    <location>
        <begin position="65"/>
        <end position="85"/>
    </location>
</feature>
<keyword evidence="1" id="KW-1133">Transmembrane helix</keyword>
<evidence type="ECO:0000259" key="2">
    <source>
        <dbReference type="Pfam" id="PF03703"/>
    </source>
</evidence>
<reference evidence="3 4" key="1">
    <citation type="submission" date="2020-07" db="EMBL/GenBank/DDBJ databases">
        <title>Sequencing the genomes of 1000 actinobacteria strains.</title>
        <authorList>
            <person name="Klenk H.-P."/>
        </authorList>
    </citation>
    <scope>NUCLEOTIDE SEQUENCE [LARGE SCALE GENOMIC DNA]</scope>
    <source>
        <strain evidence="3 4">DSM 27576</strain>
    </source>
</reference>
<evidence type="ECO:0000313" key="3">
    <source>
        <dbReference type="EMBL" id="MBA8816682.1"/>
    </source>
</evidence>
<dbReference type="EMBL" id="JACGWY010000002">
    <property type="protein sequence ID" value="MBA8816682.1"/>
    <property type="molecule type" value="Genomic_DNA"/>
</dbReference>
<organism evidence="3 4">
    <name type="scientific">Microbacterium halimionae</name>
    <dbReference type="NCBI Taxonomy" id="1526413"/>
    <lineage>
        <taxon>Bacteria</taxon>
        <taxon>Bacillati</taxon>
        <taxon>Actinomycetota</taxon>
        <taxon>Actinomycetes</taxon>
        <taxon>Micrococcales</taxon>
        <taxon>Microbacteriaceae</taxon>
        <taxon>Microbacterium</taxon>
    </lineage>
</organism>
<protein>
    <submittedName>
        <fullName evidence="3">Membrane protein YdbS with pleckstrin-like domain</fullName>
    </submittedName>
</protein>
<evidence type="ECO:0000256" key="1">
    <source>
        <dbReference type="SAM" id="Phobius"/>
    </source>
</evidence>
<keyword evidence="4" id="KW-1185">Reference proteome</keyword>
<name>A0A7W3JPL7_9MICO</name>
<feature type="transmembrane region" description="Helical" evidence="1">
    <location>
        <begin position="36"/>
        <end position="53"/>
    </location>
</feature>
<keyword evidence="1" id="KW-0812">Transmembrane</keyword>
<dbReference type="AlphaFoldDB" id="A0A7W3JPL7"/>
<accession>A0A7W3JPL7</accession>
<dbReference type="RefSeq" id="WP_167046920.1">
    <property type="nucleotide sequence ID" value="NZ_JAAOZB010000001.1"/>
</dbReference>